<comment type="caution">
    <text evidence="1">The sequence shown here is derived from an EMBL/GenBank/DDBJ whole genome shotgun (WGS) entry which is preliminary data.</text>
</comment>
<gene>
    <name evidence="1" type="ORF">Ato02nite_072030</name>
</gene>
<reference evidence="1 2" key="1">
    <citation type="submission" date="2021-03" db="EMBL/GenBank/DDBJ databases">
        <title>Whole genome shotgun sequence of Actinoplanes toevensis NBRC 105298.</title>
        <authorList>
            <person name="Komaki H."/>
            <person name="Tamura T."/>
        </authorList>
    </citation>
    <scope>NUCLEOTIDE SEQUENCE [LARGE SCALE GENOMIC DNA]</scope>
    <source>
        <strain evidence="1 2">NBRC 105298</strain>
    </source>
</reference>
<proteinExistence type="predicted"/>
<keyword evidence="2" id="KW-1185">Reference proteome</keyword>
<sequence length="136" mass="15094">MTVMLSFVGLAPWAVGIEVIECDTPDGVVDMYNDSMLLSATFTCDSVPTLSFLLVDCGSGREYYLEFLGVKGLVFEQDSLTFGANLWDPRTVKTFYGVELPSSEDVSALEIRTIVGNYNLQCDSVRFRWGGVRNPR</sequence>
<protein>
    <submittedName>
        <fullName evidence="1">Uncharacterized protein</fullName>
    </submittedName>
</protein>
<organism evidence="1 2">
    <name type="scientific">Paractinoplanes toevensis</name>
    <dbReference type="NCBI Taxonomy" id="571911"/>
    <lineage>
        <taxon>Bacteria</taxon>
        <taxon>Bacillati</taxon>
        <taxon>Actinomycetota</taxon>
        <taxon>Actinomycetes</taxon>
        <taxon>Micromonosporales</taxon>
        <taxon>Micromonosporaceae</taxon>
        <taxon>Paractinoplanes</taxon>
    </lineage>
</organism>
<dbReference type="Proteomes" id="UP000677082">
    <property type="component" value="Unassembled WGS sequence"/>
</dbReference>
<evidence type="ECO:0000313" key="2">
    <source>
        <dbReference type="Proteomes" id="UP000677082"/>
    </source>
</evidence>
<dbReference type="EMBL" id="BOQN01000093">
    <property type="protein sequence ID" value="GIM95410.1"/>
    <property type="molecule type" value="Genomic_DNA"/>
</dbReference>
<name>A0A919TJ52_9ACTN</name>
<dbReference type="AlphaFoldDB" id="A0A919TJ52"/>
<evidence type="ECO:0000313" key="1">
    <source>
        <dbReference type="EMBL" id="GIM95410.1"/>
    </source>
</evidence>
<accession>A0A919TJ52</accession>